<dbReference type="CDD" id="cd06260">
    <property type="entry name" value="DUF820-like"/>
    <property type="match status" value="1"/>
</dbReference>
<sequence length="329" mass="38025">MSNLAYTWPASSEPSESPLLPSSVTEQTYWAEWYEHPDLNLEWHEGRLEEVPVSDQLTVQVYFWLLELLLHYLRRHPDAQILALETGFRLALPDGKVSIRKPDLGFIHRDNPIQRADTERSYTGIPDLLIEALSDSTQANRQRDEVTKKGEYAAVGVREYYILHHDPASLAFYTRAASGLYVPIPLQEGVIHSRVFPGFRFRRADLQRRPSLTELRKDPIYAHFVLPEWREAEAVAAQARAIAEQAQTQAEQARAQAEQERHRREVAEAQANEERQQRQQERQQREAAEARADEERKQRQQERQQREAAEARLAELEALLAQGHTEGPQ</sequence>
<evidence type="ECO:0000256" key="1">
    <source>
        <dbReference type="SAM" id="MobiDB-lite"/>
    </source>
</evidence>
<feature type="compositionally biased region" description="Basic and acidic residues" evidence="1">
    <location>
        <begin position="257"/>
        <end position="315"/>
    </location>
</feature>
<proteinExistence type="predicted"/>
<dbReference type="InterPro" id="IPR011335">
    <property type="entry name" value="Restrct_endonuc-II-like"/>
</dbReference>
<dbReference type="Pfam" id="PF05685">
    <property type="entry name" value="Uma2"/>
    <property type="match status" value="1"/>
</dbReference>
<feature type="region of interest" description="Disordered" evidence="1">
    <location>
        <begin position="246"/>
        <end position="329"/>
    </location>
</feature>
<evidence type="ECO:0000259" key="2">
    <source>
        <dbReference type="Pfam" id="PF05685"/>
    </source>
</evidence>
<dbReference type="InterPro" id="IPR008538">
    <property type="entry name" value="Uma2"/>
</dbReference>
<feature type="compositionally biased region" description="Low complexity" evidence="1">
    <location>
        <begin position="11"/>
        <end position="21"/>
    </location>
</feature>
<gene>
    <name evidence="3" type="ORF">CKO42_25530</name>
</gene>
<evidence type="ECO:0000313" key="3">
    <source>
        <dbReference type="EMBL" id="MBK1621688.1"/>
    </source>
</evidence>
<feature type="domain" description="Putative restriction endonuclease" evidence="2">
    <location>
        <begin position="31"/>
        <end position="201"/>
    </location>
</feature>
<comment type="caution">
    <text evidence="3">The sequence shown here is derived from an EMBL/GenBank/DDBJ whole genome shotgun (WGS) entry which is preliminary data.</text>
</comment>
<dbReference type="EMBL" id="NRRY01000101">
    <property type="protein sequence ID" value="MBK1621688.1"/>
    <property type="molecule type" value="Genomic_DNA"/>
</dbReference>
<dbReference type="PANTHER" id="PTHR34107">
    <property type="entry name" value="SLL0198 PROTEIN-RELATED"/>
    <property type="match status" value="1"/>
</dbReference>
<keyword evidence="4" id="KW-1185">Reference proteome</keyword>
<dbReference type="PANTHER" id="PTHR34107:SF4">
    <property type="entry name" value="SLL1222 PROTEIN"/>
    <property type="match status" value="1"/>
</dbReference>
<dbReference type="RefSeq" id="WP_200251723.1">
    <property type="nucleotide sequence ID" value="NZ_NRRY01000101.1"/>
</dbReference>
<feature type="region of interest" description="Disordered" evidence="1">
    <location>
        <begin position="1"/>
        <end position="21"/>
    </location>
</feature>
<reference evidence="3 4" key="1">
    <citation type="journal article" date="2020" name="Microorganisms">
        <title>Osmotic Adaptation and Compatible Solute Biosynthesis of Phototrophic Bacteria as Revealed from Genome Analyses.</title>
        <authorList>
            <person name="Imhoff J.F."/>
            <person name="Rahn T."/>
            <person name="Kunzel S."/>
            <person name="Keller A."/>
            <person name="Neulinger S.C."/>
        </authorList>
    </citation>
    <scope>NUCLEOTIDE SEQUENCE [LARGE SCALE GENOMIC DNA]</scope>
    <source>
        <strain evidence="3 4">DSM 25653</strain>
    </source>
</reference>
<dbReference type="Proteomes" id="UP001138768">
    <property type="component" value="Unassembled WGS sequence"/>
</dbReference>
<dbReference type="SUPFAM" id="SSF52980">
    <property type="entry name" value="Restriction endonuclease-like"/>
    <property type="match status" value="1"/>
</dbReference>
<dbReference type="Gene3D" id="3.90.1570.10">
    <property type="entry name" value="tt1808, chain A"/>
    <property type="match status" value="1"/>
</dbReference>
<name>A0A9X1B6N4_9GAMM</name>
<evidence type="ECO:0000313" key="4">
    <source>
        <dbReference type="Proteomes" id="UP001138768"/>
    </source>
</evidence>
<dbReference type="AlphaFoldDB" id="A0A9X1B6N4"/>
<feature type="compositionally biased region" description="Low complexity" evidence="1">
    <location>
        <begin position="246"/>
        <end position="256"/>
    </location>
</feature>
<dbReference type="InterPro" id="IPR012296">
    <property type="entry name" value="Nuclease_put_TT1808"/>
</dbReference>
<accession>A0A9X1B6N4</accession>
<protein>
    <recommendedName>
        <fullName evidence="2">Putative restriction endonuclease domain-containing protein</fullName>
    </recommendedName>
</protein>
<organism evidence="3 4">
    <name type="scientific">Lamprobacter modestohalophilus</name>
    <dbReference type="NCBI Taxonomy" id="1064514"/>
    <lineage>
        <taxon>Bacteria</taxon>
        <taxon>Pseudomonadati</taxon>
        <taxon>Pseudomonadota</taxon>
        <taxon>Gammaproteobacteria</taxon>
        <taxon>Chromatiales</taxon>
        <taxon>Chromatiaceae</taxon>
        <taxon>Lamprobacter</taxon>
    </lineage>
</organism>